<name>A0ABR4GVH6_9EURO</name>
<protein>
    <recommendedName>
        <fullName evidence="3">aldehyde dehydrogenase (NAD(+))</fullName>
        <ecNumber evidence="3">1.2.1.3</ecNumber>
    </recommendedName>
</protein>
<gene>
    <name evidence="8" type="ORF">BJX63DRAFT_437494</name>
</gene>
<sequence length="483" mass="52494">MAPTKDGINIFGDYYNVIDGKVCPTTDTRHGVNPSTGDKLPEVPLATEADVDVAVAAARKAFNTWSILPWAERRDAIIGYIDAIERHAEDFAKLLTLEQGKPLMFARMELKLALDFARVTTNLELEEEVLQQDDERRTVIRYIPLGVAVGIVPWNFPVHMALMKIIPSLVTGNPIIIKSSPFTPYCGLKLVELGQGFFPPGVLQALSGDDNLGPWLTGHPGPDKISFTGSCDTGRKVMESASRTLKRVTLELGGNDPAIICPDIDIATVAQKITQLAFLNSGQVCLAVKRIYVHKSIYEPFLTAMVNHAKNLTMGDGMKEGVLLGPIQNATQLDKIKTFFNDIKRDSLTVALGGEIPNNGGAGYFVPATIIDRPPEDSRIVALEPFGPIIPIMQWEDEADVIVRANDSSYALGASVWSSNPDTANRIARLVQAGSVWVNAHLEVNPLAPTGGHKESGIGYELGYVGLKSYCNTQVLYLSSKAN</sequence>
<dbReference type="PROSITE" id="PS00070">
    <property type="entry name" value="ALDEHYDE_DEHYDR_CYS"/>
    <property type="match status" value="1"/>
</dbReference>
<dbReference type="EMBL" id="JBFXLT010000161">
    <property type="protein sequence ID" value="KAL2802861.1"/>
    <property type="molecule type" value="Genomic_DNA"/>
</dbReference>
<dbReference type="PROSITE" id="PS00687">
    <property type="entry name" value="ALDEHYDE_DEHYDR_GLU"/>
    <property type="match status" value="1"/>
</dbReference>
<evidence type="ECO:0000259" key="7">
    <source>
        <dbReference type="Pfam" id="PF00171"/>
    </source>
</evidence>
<evidence type="ECO:0000256" key="6">
    <source>
        <dbReference type="RuleBase" id="RU003345"/>
    </source>
</evidence>
<evidence type="ECO:0000256" key="4">
    <source>
        <dbReference type="ARBA" id="ARBA00049194"/>
    </source>
</evidence>
<dbReference type="InterPro" id="IPR016161">
    <property type="entry name" value="Ald_DH/histidinol_DH"/>
</dbReference>
<dbReference type="InterPro" id="IPR029510">
    <property type="entry name" value="Ald_DH_CS_GLU"/>
</dbReference>
<dbReference type="InterPro" id="IPR044086">
    <property type="entry name" value="LUC3-like"/>
</dbReference>
<dbReference type="EC" id="1.2.1.3" evidence="3"/>
<keyword evidence="2 6" id="KW-0560">Oxidoreductase</keyword>
<evidence type="ECO:0000256" key="5">
    <source>
        <dbReference type="PROSITE-ProRule" id="PRU10007"/>
    </source>
</evidence>
<reference evidence="8 9" key="1">
    <citation type="submission" date="2024-07" db="EMBL/GenBank/DDBJ databases">
        <title>Section-level genome sequencing and comparative genomics of Aspergillus sections Usti and Cavernicolus.</title>
        <authorList>
            <consortium name="Lawrence Berkeley National Laboratory"/>
            <person name="Nybo J.L."/>
            <person name="Vesth T.C."/>
            <person name="Theobald S."/>
            <person name="Frisvad J.C."/>
            <person name="Larsen T.O."/>
            <person name="Kjaerboelling I."/>
            <person name="Rothschild-Mancinelli K."/>
            <person name="Lyhne E.K."/>
            <person name="Kogle M.E."/>
            <person name="Barry K."/>
            <person name="Clum A."/>
            <person name="Na H."/>
            <person name="Ledsgaard L."/>
            <person name="Lin J."/>
            <person name="Lipzen A."/>
            <person name="Kuo A."/>
            <person name="Riley R."/>
            <person name="Mondo S."/>
            <person name="Labutti K."/>
            <person name="Haridas S."/>
            <person name="Pangalinan J."/>
            <person name="Salamov A.A."/>
            <person name="Simmons B.A."/>
            <person name="Magnuson J.K."/>
            <person name="Chen J."/>
            <person name="Drula E."/>
            <person name="Henrissat B."/>
            <person name="Wiebenga A."/>
            <person name="Lubbers R.J."/>
            <person name="Gomes A.C."/>
            <person name="Makela M.R."/>
            <person name="Stajich J."/>
            <person name="Grigoriev I.V."/>
            <person name="Mortensen U.H."/>
            <person name="De Vries R.P."/>
            <person name="Baker S.E."/>
            <person name="Andersen M.R."/>
        </authorList>
    </citation>
    <scope>NUCLEOTIDE SEQUENCE [LARGE SCALE GENOMIC DNA]</scope>
    <source>
        <strain evidence="8 9">CBS 588.65</strain>
    </source>
</reference>
<dbReference type="CDD" id="cd07106">
    <property type="entry name" value="ALDH_AldA-AAD23400"/>
    <property type="match status" value="1"/>
</dbReference>
<dbReference type="Pfam" id="PF00171">
    <property type="entry name" value="Aldedh"/>
    <property type="match status" value="1"/>
</dbReference>
<dbReference type="Proteomes" id="UP001610334">
    <property type="component" value="Unassembled WGS sequence"/>
</dbReference>
<dbReference type="PANTHER" id="PTHR11699">
    <property type="entry name" value="ALDEHYDE DEHYDROGENASE-RELATED"/>
    <property type="match status" value="1"/>
</dbReference>
<evidence type="ECO:0000256" key="2">
    <source>
        <dbReference type="ARBA" id="ARBA00023002"/>
    </source>
</evidence>
<evidence type="ECO:0000313" key="8">
    <source>
        <dbReference type="EMBL" id="KAL2802861.1"/>
    </source>
</evidence>
<dbReference type="InterPro" id="IPR015590">
    <property type="entry name" value="Aldehyde_DH_dom"/>
</dbReference>
<accession>A0ABR4GVH6</accession>
<feature type="active site" evidence="5">
    <location>
        <position position="251"/>
    </location>
</feature>
<keyword evidence="9" id="KW-1185">Reference proteome</keyword>
<evidence type="ECO:0000256" key="3">
    <source>
        <dbReference type="ARBA" id="ARBA00024226"/>
    </source>
</evidence>
<dbReference type="InterPro" id="IPR016162">
    <property type="entry name" value="Ald_DH_N"/>
</dbReference>
<dbReference type="Gene3D" id="3.40.605.10">
    <property type="entry name" value="Aldehyde Dehydrogenase, Chain A, domain 1"/>
    <property type="match status" value="1"/>
</dbReference>
<evidence type="ECO:0000313" key="9">
    <source>
        <dbReference type="Proteomes" id="UP001610334"/>
    </source>
</evidence>
<dbReference type="SUPFAM" id="SSF53720">
    <property type="entry name" value="ALDH-like"/>
    <property type="match status" value="1"/>
</dbReference>
<evidence type="ECO:0000256" key="1">
    <source>
        <dbReference type="ARBA" id="ARBA00009986"/>
    </source>
</evidence>
<dbReference type="InterPro" id="IPR016160">
    <property type="entry name" value="Ald_DH_CS_CYS"/>
</dbReference>
<comment type="catalytic activity">
    <reaction evidence="4">
        <text>an aldehyde + NAD(+) + H2O = a carboxylate + NADH + 2 H(+)</text>
        <dbReference type="Rhea" id="RHEA:16185"/>
        <dbReference type="ChEBI" id="CHEBI:15377"/>
        <dbReference type="ChEBI" id="CHEBI:15378"/>
        <dbReference type="ChEBI" id="CHEBI:17478"/>
        <dbReference type="ChEBI" id="CHEBI:29067"/>
        <dbReference type="ChEBI" id="CHEBI:57540"/>
        <dbReference type="ChEBI" id="CHEBI:57945"/>
        <dbReference type="EC" id="1.2.1.3"/>
    </reaction>
</comment>
<dbReference type="InterPro" id="IPR016163">
    <property type="entry name" value="Ald_DH_C"/>
</dbReference>
<organism evidence="8 9">
    <name type="scientific">Aspergillus granulosus</name>
    <dbReference type="NCBI Taxonomy" id="176169"/>
    <lineage>
        <taxon>Eukaryota</taxon>
        <taxon>Fungi</taxon>
        <taxon>Dikarya</taxon>
        <taxon>Ascomycota</taxon>
        <taxon>Pezizomycotina</taxon>
        <taxon>Eurotiomycetes</taxon>
        <taxon>Eurotiomycetidae</taxon>
        <taxon>Eurotiales</taxon>
        <taxon>Aspergillaceae</taxon>
        <taxon>Aspergillus</taxon>
        <taxon>Aspergillus subgen. Nidulantes</taxon>
    </lineage>
</organism>
<comment type="similarity">
    <text evidence="1 6">Belongs to the aldehyde dehydrogenase family.</text>
</comment>
<proteinExistence type="inferred from homology"/>
<comment type="caution">
    <text evidence="8">The sequence shown here is derived from an EMBL/GenBank/DDBJ whole genome shotgun (WGS) entry which is preliminary data.</text>
</comment>
<feature type="domain" description="Aldehyde dehydrogenase" evidence="7">
    <location>
        <begin position="29"/>
        <end position="474"/>
    </location>
</feature>
<dbReference type="Gene3D" id="3.40.309.10">
    <property type="entry name" value="Aldehyde Dehydrogenase, Chain A, domain 2"/>
    <property type="match status" value="1"/>
</dbReference>